<name>A0A5J4QM03_9ZZZZ</name>
<keyword evidence="1" id="KW-0472">Membrane</keyword>
<proteinExistence type="predicted"/>
<comment type="caution">
    <text evidence="2">The sequence shown here is derived from an EMBL/GenBank/DDBJ whole genome shotgun (WGS) entry which is preliminary data.</text>
</comment>
<keyword evidence="1" id="KW-1133">Transmembrane helix</keyword>
<dbReference type="AlphaFoldDB" id="A0A5J4QM03"/>
<evidence type="ECO:0000313" key="2">
    <source>
        <dbReference type="EMBL" id="KAA6322028.1"/>
    </source>
</evidence>
<sequence length="163" mass="19077">MDDIHYDAIFGKLSEISTKLDSIQATRKTKENQPVHQVVNQSVSQEEIELIARTHSTHLGKFIEKTHNQEVEFYNKLITSIYELKKQVKELYIPEKISLEPVMKLFPKPKKVTICGFEFLRTSVVVFVLILIAFFSLVLNIKQMDDYRALKTKLYQQTEKEKN</sequence>
<dbReference type="EMBL" id="SNRY01003148">
    <property type="protein sequence ID" value="KAA6322028.1"/>
    <property type="molecule type" value="Genomic_DNA"/>
</dbReference>
<evidence type="ECO:0000256" key="1">
    <source>
        <dbReference type="SAM" id="Phobius"/>
    </source>
</evidence>
<keyword evidence="1" id="KW-0812">Transmembrane</keyword>
<reference evidence="2" key="1">
    <citation type="submission" date="2019-03" db="EMBL/GenBank/DDBJ databases">
        <title>Single cell metagenomics reveals metabolic interactions within the superorganism composed of flagellate Streblomastix strix and complex community of Bacteroidetes bacteria on its surface.</title>
        <authorList>
            <person name="Treitli S.C."/>
            <person name="Kolisko M."/>
            <person name="Husnik F."/>
            <person name="Keeling P."/>
            <person name="Hampl V."/>
        </authorList>
    </citation>
    <scope>NUCLEOTIDE SEQUENCE</scope>
    <source>
        <strain evidence="2">STM</strain>
    </source>
</reference>
<feature type="transmembrane region" description="Helical" evidence="1">
    <location>
        <begin position="119"/>
        <end position="141"/>
    </location>
</feature>
<protein>
    <submittedName>
        <fullName evidence="2">Uncharacterized protein</fullName>
    </submittedName>
</protein>
<accession>A0A5J4QM03</accession>
<organism evidence="2">
    <name type="scientific">termite gut metagenome</name>
    <dbReference type="NCBI Taxonomy" id="433724"/>
    <lineage>
        <taxon>unclassified sequences</taxon>
        <taxon>metagenomes</taxon>
        <taxon>organismal metagenomes</taxon>
    </lineage>
</organism>
<gene>
    <name evidence="2" type="ORF">EZS27_028391</name>
</gene>